<feature type="transmembrane region" description="Helical" evidence="6">
    <location>
        <begin position="84"/>
        <end position="103"/>
    </location>
</feature>
<evidence type="ECO:0000256" key="3">
    <source>
        <dbReference type="ARBA" id="ARBA00022692"/>
    </source>
</evidence>
<evidence type="ECO:0000313" key="8">
    <source>
        <dbReference type="Proteomes" id="UP000193834"/>
    </source>
</evidence>
<keyword evidence="8" id="KW-1185">Reference proteome</keyword>
<evidence type="ECO:0000256" key="5">
    <source>
        <dbReference type="ARBA" id="ARBA00023136"/>
    </source>
</evidence>
<feature type="transmembrane region" description="Helical" evidence="6">
    <location>
        <begin position="190"/>
        <end position="209"/>
    </location>
</feature>
<name>A0A1X7LK65_9BACL</name>
<keyword evidence="3 6" id="KW-0812">Transmembrane</keyword>
<dbReference type="EMBL" id="FXAZ01000005">
    <property type="protein sequence ID" value="SMG53642.1"/>
    <property type="molecule type" value="Genomic_DNA"/>
</dbReference>
<dbReference type="PANTHER" id="PTHR13353:SF5">
    <property type="entry name" value="TRANSMEMBRANE PROTEIN 19"/>
    <property type="match status" value="1"/>
</dbReference>
<dbReference type="AlphaFoldDB" id="A0A1X7LK65"/>
<dbReference type="GO" id="GO:0016020">
    <property type="term" value="C:membrane"/>
    <property type="evidence" value="ECO:0007669"/>
    <property type="project" value="UniProtKB-SubCell"/>
</dbReference>
<feature type="transmembrane region" description="Helical" evidence="6">
    <location>
        <begin position="254"/>
        <end position="275"/>
    </location>
</feature>
<keyword evidence="4 6" id="KW-1133">Transmembrane helix</keyword>
<protein>
    <submittedName>
        <fullName evidence="7">TIGR00297 family protein</fullName>
    </submittedName>
</protein>
<gene>
    <name evidence="7" type="ORF">SAMN06295960_3537</name>
</gene>
<dbReference type="STRING" id="1852522.SAMN06295960_3537"/>
<feature type="transmembrane region" description="Helical" evidence="6">
    <location>
        <begin position="109"/>
        <end position="131"/>
    </location>
</feature>
<evidence type="ECO:0000256" key="2">
    <source>
        <dbReference type="ARBA" id="ARBA00009012"/>
    </source>
</evidence>
<reference evidence="7 8" key="1">
    <citation type="submission" date="2017-04" db="EMBL/GenBank/DDBJ databases">
        <authorList>
            <person name="Afonso C.L."/>
            <person name="Miller P.J."/>
            <person name="Scott M.A."/>
            <person name="Spackman E."/>
            <person name="Goraichik I."/>
            <person name="Dimitrov K.M."/>
            <person name="Suarez D.L."/>
            <person name="Swayne D.E."/>
        </authorList>
    </citation>
    <scope>NUCLEOTIDE SEQUENCE [LARGE SCALE GENOMIC DNA]</scope>
    <source>
        <strain evidence="7 8">11</strain>
    </source>
</reference>
<dbReference type="Proteomes" id="UP000193834">
    <property type="component" value="Unassembled WGS sequence"/>
</dbReference>
<organism evidence="7 8">
    <name type="scientific">Paenibacillus aquistagni</name>
    <dbReference type="NCBI Taxonomy" id="1852522"/>
    <lineage>
        <taxon>Bacteria</taxon>
        <taxon>Bacillati</taxon>
        <taxon>Bacillota</taxon>
        <taxon>Bacilli</taxon>
        <taxon>Bacillales</taxon>
        <taxon>Paenibacillaceae</taxon>
        <taxon>Paenibacillus</taxon>
    </lineage>
</organism>
<proteinExistence type="inferred from homology"/>
<dbReference type="InterPro" id="IPR002794">
    <property type="entry name" value="DUF92_TMEM19"/>
</dbReference>
<feature type="transmembrane region" description="Helical" evidence="6">
    <location>
        <begin position="43"/>
        <end position="63"/>
    </location>
</feature>
<comment type="similarity">
    <text evidence="2">Belongs to the TMEM19 family.</text>
</comment>
<sequence length="278" mass="29676">MDLFIGFAGSLLVAGAAFSKKSLTLSGAIAAVLMGTIYYGLGSLIWFGLLLTFFVTSTFWTKWKKRAKRQFDHVYEKSGARDAYQVFANGGIGMLLCIIHYFYPHEGWLFVFAGVMATVNADTWATEIGGLSRRSPHSLLTGKEVPAGTSGAISLLGTQAAIAGAMTIGLAAMLFLYISLDPAFAFPYTWLLLCAVGVGASIGGVAGCFTDSFLGATVQSSYQCTSCGALTEKQLHCDRKTLLKRGFRWMNNDIVNLLSSIVGGLVAWGAGTLLLQLS</sequence>
<dbReference type="RefSeq" id="WP_085496353.1">
    <property type="nucleotide sequence ID" value="NZ_FXAZ01000005.1"/>
</dbReference>
<evidence type="ECO:0000313" key="7">
    <source>
        <dbReference type="EMBL" id="SMG53642.1"/>
    </source>
</evidence>
<feature type="transmembrane region" description="Helical" evidence="6">
    <location>
        <begin position="152"/>
        <end position="178"/>
    </location>
</feature>
<dbReference type="Pfam" id="PF01940">
    <property type="entry name" value="DUF92"/>
    <property type="match status" value="1"/>
</dbReference>
<dbReference type="OrthoDB" id="9808500at2"/>
<keyword evidence="5 6" id="KW-0472">Membrane</keyword>
<evidence type="ECO:0000256" key="6">
    <source>
        <dbReference type="SAM" id="Phobius"/>
    </source>
</evidence>
<dbReference type="PANTHER" id="PTHR13353">
    <property type="entry name" value="TRANSMEMBRANE PROTEIN 19"/>
    <property type="match status" value="1"/>
</dbReference>
<evidence type="ECO:0000256" key="4">
    <source>
        <dbReference type="ARBA" id="ARBA00022989"/>
    </source>
</evidence>
<accession>A0A1X7LK65</accession>
<evidence type="ECO:0000256" key="1">
    <source>
        <dbReference type="ARBA" id="ARBA00004141"/>
    </source>
</evidence>
<comment type="subcellular location">
    <subcellularLocation>
        <location evidence="1">Membrane</location>
        <topology evidence="1">Multi-pass membrane protein</topology>
    </subcellularLocation>
</comment>